<evidence type="ECO:0000256" key="4">
    <source>
        <dbReference type="ARBA" id="ARBA00022902"/>
    </source>
</evidence>
<sequence>MDDDQQFCLRWNNHQSTLISVFDTLLENETLVDCTLAAEGKFLKAHKVVLSACSPYFATLLQEQYDKHPIFILKDVKYQELRAMMDYMYRGEVNISQDQLAALLKAAESLQIKGLSDNRSGGGASQPKHPEHHRATMPGKLSGGYTLEQTKRARITGAAGPAMDASEMGSREGSSSPSRRRRKVRRRSIENPMTDVHDNSNSSQQPTQSNAPGLGAITAAASALAAAAAGAPSSAAAAAALASTVVPLSATQQQHQSSTSAVTPAATGSTLSSSKKTDNVKGSTQQHQQQQQDAINTDNVQGSAAGSLATGTPAMDTETATDASTADKSNHKQQLQQQQKASASKDTSSVTGSELVIEPKAEYDDEANDETVEDLTLDEEDMGMDDLDHNAGTSQGGEGSSQGYAPWQHDRSQDELLLATQEAQQRDPQDTPLDDANNPSQNSAQNESRIRVRNWLMLADQSILEKSYSENTSEQLTNKNNNNNIIASQNASSSSPPIAISMATGAVTTTATASVSTTTTQQQQQQQQQQQRSKLILDPNTATTMTRIGSIGRTTITCITPAGADASRGVVPQAALAAAGVELDTVEDNNSMTEVVVKIEHSNASSMDEEEEMPEEGDEPPTTEEDDGSMNYDDIKLSSPMMWAMDSVKIEQEEEFEDILTAGFENSTDNDMFQQQQQQMVTDPCQTLALNNSSMQANASEPLDSPNKNRILVAKKRVSLQTLKALGKHNTKLPYVTQIEVQDPQELLEKHQHFQKLQLQPNTPVQIKLRSIPATITSIQTKIPNSSGMATGAAPPLAPLSTSNASSTEIKPATSTSSSTEFKTTISDDRRYRMITQNQRTRKESLEHSEDMIYNADIEKPWVCRNCNRNYKWKNSLKCHLKNECGQPPRYFCSKLCGYATNVHSNLKRHMNTKCRERTEEENQVLLQQVQVQQPQLATQNKNSSTSTSASATMANNTSTSSNSNNNNNSLENSTTALVSQVSSSNNTTSTYTLVFQKSE</sequence>
<evidence type="ECO:0000256" key="6">
    <source>
        <dbReference type="ARBA" id="ARBA00023163"/>
    </source>
</evidence>
<evidence type="ECO:0000313" key="16">
    <source>
        <dbReference type="RefSeq" id="XP_058987010.1"/>
    </source>
</evidence>
<feature type="compositionally biased region" description="Low complexity" evidence="10">
    <location>
        <begin position="314"/>
        <end position="339"/>
    </location>
</feature>
<feature type="compositionally biased region" description="Polar residues" evidence="10">
    <location>
        <begin position="266"/>
        <end position="284"/>
    </location>
</feature>
<dbReference type="GO" id="GO:0007526">
    <property type="term" value="P:larval somatic muscle development"/>
    <property type="evidence" value="ECO:0007669"/>
    <property type="project" value="UniProtKB-ARBA"/>
</dbReference>
<feature type="compositionally biased region" description="Low complexity" evidence="10">
    <location>
        <begin position="522"/>
        <end position="531"/>
    </location>
</feature>
<feature type="region of interest" description="Disordered" evidence="10">
    <location>
        <begin position="158"/>
        <end position="213"/>
    </location>
</feature>
<feature type="region of interest" description="Disordered" evidence="10">
    <location>
        <begin position="382"/>
        <end position="407"/>
    </location>
</feature>
<keyword evidence="2" id="KW-0217">Developmental protein</keyword>
<dbReference type="SUPFAM" id="SSF54695">
    <property type="entry name" value="POZ domain"/>
    <property type="match status" value="1"/>
</dbReference>
<keyword evidence="5" id="KW-0805">Transcription regulation</keyword>
<dbReference type="PANTHER" id="PTHR23110:SF111">
    <property type="entry name" value="LONGITUDINALS LACKING PROTEIN, ISOFORMS F_I_K_T"/>
    <property type="match status" value="1"/>
</dbReference>
<feature type="compositionally biased region" description="Polar residues" evidence="10">
    <location>
        <begin position="293"/>
        <end position="304"/>
    </location>
</feature>
<dbReference type="PANTHER" id="PTHR23110">
    <property type="entry name" value="BTB DOMAIN TRANSCRIPTION FACTOR"/>
    <property type="match status" value="1"/>
</dbReference>
<dbReference type="Gene3D" id="3.30.710.10">
    <property type="entry name" value="Potassium Channel Kv1.1, Chain A"/>
    <property type="match status" value="1"/>
</dbReference>
<dbReference type="OrthoDB" id="407106at2759"/>
<evidence type="ECO:0000313" key="20">
    <source>
        <dbReference type="RefSeq" id="XP_058987014.1"/>
    </source>
</evidence>
<dbReference type="InterPro" id="IPR011333">
    <property type="entry name" value="SKP1/BTB/POZ_sf"/>
</dbReference>
<feature type="region of interest" description="Disordered" evidence="10">
    <location>
        <begin position="601"/>
        <end position="631"/>
    </location>
</feature>
<keyword evidence="7" id="KW-0539">Nucleus</keyword>
<dbReference type="InterPro" id="IPR013087">
    <property type="entry name" value="Znf_C2H2_type"/>
</dbReference>
<feature type="compositionally biased region" description="Low complexity" evidence="10">
    <location>
        <begin position="814"/>
        <end position="823"/>
    </location>
</feature>
<name>A0A9J7DFC9_MUSDO</name>
<gene>
    <name evidence="14 15 16 17 18 19 20" type="primary">LOC101899414</name>
</gene>
<dbReference type="Proteomes" id="UP001652621">
    <property type="component" value="Unplaced"/>
</dbReference>
<feature type="domain" description="BTB" evidence="11">
    <location>
        <begin position="32"/>
        <end position="97"/>
    </location>
</feature>
<dbReference type="RefSeq" id="XP_058987014.1">
    <property type="nucleotide sequence ID" value="XM_059131031.1"/>
</dbReference>
<keyword evidence="9" id="KW-0863">Zinc-finger</keyword>
<dbReference type="FunFam" id="3.30.710.10:FF:000091">
    <property type="entry name" value="Lola, isoform F"/>
    <property type="match status" value="1"/>
</dbReference>
<comment type="subcellular location">
    <subcellularLocation>
        <location evidence="1">Nucleus</location>
    </subcellularLocation>
</comment>
<dbReference type="RefSeq" id="XP_019892356.1">
    <property type="nucleotide sequence ID" value="XM_020036797.1"/>
</dbReference>
<dbReference type="GO" id="GO:0035167">
    <property type="term" value="P:larval lymph gland hemopoiesis"/>
    <property type="evidence" value="ECO:0007669"/>
    <property type="project" value="UniProtKB-ARBA"/>
</dbReference>
<evidence type="ECO:0000259" key="12">
    <source>
        <dbReference type="PROSITE" id="PS50157"/>
    </source>
</evidence>
<dbReference type="SMART" id="SM00225">
    <property type="entry name" value="BTB"/>
    <property type="match status" value="1"/>
</dbReference>
<dbReference type="InterPro" id="IPR051095">
    <property type="entry name" value="Dros_DevTransReg"/>
</dbReference>
<keyword evidence="13" id="KW-1185">Reference proteome</keyword>
<comment type="function">
    <text evidence="8">Putative transcription factor required for axon growth and guidance in the central and peripheral nervous systems. Repels CNS axons away from the midline by promoting the expression of the midline repellent sli and its receptor robo.</text>
</comment>
<feature type="domain" description="C2H2-type" evidence="12">
    <location>
        <begin position="891"/>
        <end position="919"/>
    </location>
</feature>
<feature type="region of interest" description="Disordered" evidence="10">
    <location>
        <begin position="423"/>
        <end position="449"/>
    </location>
</feature>
<accession>A0A9J7DFC9</accession>
<feature type="region of interest" description="Disordered" evidence="10">
    <location>
        <begin position="115"/>
        <end position="146"/>
    </location>
</feature>
<dbReference type="GO" id="GO:0045476">
    <property type="term" value="P:nurse cell apoptotic process"/>
    <property type="evidence" value="ECO:0007669"/>
    <property type="project" value="UniProtKB-ARBA"/>
</dbReference>
<evidence type="ECO:0000259" key="11">
    <source>
        <dbReference type="PROSITE" id="PS50097"/>
    </source>
</evidence>
<keyword evidence="9" id="KW-0479">Metal-binding</keyword>
<evidence type="ECO:0000256" key="8">
    <source>
        <dbReference type="ARBA" id="ARBA00037382"/>
    </source>
</evidence>
<dbReference type="InterPro" id="IPR000210">
    <property type="entry name" value="BTB/POZ_dom"/>
</dbReference>
<feature type="compositionally biased region" description="Low complexity" evidence="10">
    <location>
        <begin position="199"/>
        <end position="213"/>
    </location>
</feature>
<dbReference type="GO" id="GO:0006357">
    <property type="term" value="P:regulation of transcription by RNA polymerase II"/>
    <property type="evidence" value="ECO:0007669"/>
    <property type="project" value="TreeGrafter"/>
</dbReference>
<dbReference type="GO" id="GO:0007464">
    <property type="term" value="P:R3/R4 cell fate commitment"/>
    <property type="evidence" value="ECO:0007669"/>
    <property type="project" value="UniProtKB-ARBA"/>
</dbReference>
<dbReference type="RefSeq" id="XP_058987011.1">
    <property type="nucleotide sequence ID" value="XM_059131028.1"/>
</dbReference>
<feature type="compositionally biased region" description="Polar residues" evidence="10">
    <location>
        <begin position="340"/>
        <end position="352"/>
    </location>
</feature>
<evidence type="ECO:0000256" key="2">
    <source>
        <dbReference type="ARBA" id="ARBA00022473"/>
    </source>
</evidence>
<keyword evidence="3" id="KW-0221">Differentiation</keyword>
<proteinExistence type="predicted"/>
<dbReference type="GO" id="GO:0048813">
    <property type="term" value="P:dendrite morphogenesis"/>
    <property type="evidence" value="ECO:0007669"/>
    <property type="project" value="UniProtKB-ARBA"/>
</dbReference>
<dbReference type="RefSeq" id="XP_058987010.1">
    <property type="nucleotide sequence ID" value="XM_059131027.1"/>
</dbReference>
<evidence type="ECO:0000313" key="15">
    <source>
        <dbReference type="RefSeq" id="XP_019892357.1"/>
    </source>
</evidence>
<dbReference type="GO" id="GO:0008270">
    <property type="term" value="F:zinc ion binding"/>
    <property type="evidence" value="ECO:0007669"/>
    <property type="project" value="UniProtKB-KW"/>
</dbReference>
<feature type="region of interest" description="Disordered" evidence="10">
    <location>
        <begin position="522"/>
        <end position="541"/>
    </location>
</feature>
<dbReference type="GO" id="GO:0045467">
    <property type="term" value="P:R7 cell development"/>
    <property type="evidence" value="ECO:0007669"/>
    <property type="project" value="UniProtKB-ARBA"/>
</dbReference>
<reference evidence="14 15" key="1">
    <citation type="submission" date="2025-04" db="UniProtKB">
        <authorList>
            <consortium name="RefSeq"/>
        </authorList>
    </citation>
    <scope>IDENTIFICATION</scope>
    <source>
        <strain evidence="14 15">Aabys</strain>
        <tissue evidence="16 17">Whole body</tissue>
    </source>
</reference>
<dbReference type="GO" id="GO:0016199">
    <property type="term" value="P:axon midline choice point recognition"/>
    <property type="evidence" value="ECO:0007669"/>
    <property type="project" value="UniProtKB-ARBA"/>
</dbReference>
<dbReference type="PROSITE" id="PS50157">
    <property type="entry name" value="ZINC_FINGER_C2H2_2"/>
    <property type="match status" value="2"/>
</dbReference>
<feature type="compositionally biased region" description="Acidic residues" evidence="10">
    <location>
        <begin position="607"/>
        <end position="628"/>
    </location>
</feature>
<dbReference type="CDD" id="cd18315">
    <property type="entry name" value="BTB_POZ_BAB-like"/>
    <property type="match status" value="1"/>
</dbReference>
<feature type="compositionally biased region" description="Polar residues" evidence="10">
    <location>
        <begin position="437"/>
        <end position="447"/>
    </location>
</feature>
<dbReference type="Gene3D" id="3.30.160.60">
    <property type="entry name" value="Classic Zinc Finger"/>
    <property type="match status" value="1"/>
</dbReference>
<evidence type="ECO:0000313" key="13">
    <source>
        <dbReference type="Proteomes" id="UP001652621"/>
    </source>
</evidence>
<evidence type="ECO:0000256" key="9">
    <source>
        <dbReference type="PROSITE-ProRule" id="PRU00042"/>
    </source>
</evidence>
<dbReference type="GO" id="GO:0005634">
    <property type="term" value="C:nucleus"/>
    <property type="evidence" value="ECO:0007669"/>
    <property type="project" value="UniProtKB-SubCell"/>
</dbReference>
<organism evidence="13 14">
    <name type="scientific">Musca domestica</name>
    <name type="common">House fly</name>
    <dbReference type="NCBI Taxonomy" id="7370"/>
    <lineage>
        <taxon>Eukaryota</taxon>
        <taxon>Metazoa</taxon>
        <taxon>Ecdysozoa</taxon>
        <taxon>Arthropoda</taxon>
        <taxon>Hexapoda</taxon>
        <taxon>Insecta</taxon>
        <taxon>Pterygota</taxon>
        <taxon>Neoptera</taxon>
        <taxon>Endopterygota</taxon>
        <taxon>Diptera</taxon>
        <taxon>Brachycera</taxon>
        <taxon>Muscomorpha</taxon>
        <taxon>Muscoidea</taxon>
        <taxon>Muscidae</taxon>
        <taxon>Musca</taxon>
    </lineage>
</organism>
<dbReference type="RefSeq" id="XP_058987012.1">
    <property type="nucleotide sequence ID" value="XM_059131029.1"/>
</dbReference>
<evidence type="ECO:0000256" key="7">
    <source>
        <dbReference type="ARBA" id="ARBA00023242"/>
    </source>
</evidence>
<dbReference type="GO" id="GO:0008406">
    <property type="term" value="P:gonad development"/>
    <property type="evidence" value="ECO:0007669"/>
    <property type="project" value="UniProtKB-ARBA"/>
</dbReference>
<evidence type="ECO:0000256" key="10">
    <source>
        <dbReference type="SAM" id="MobiDB-lite"/>
    </source>
</evidence>
<feature type="region of interest" description="Disordered" evidence="10">
    <location>
        <begin position="801"/>
        <end position="823"/>
    </location>
</feature>
<dbReference type="GeneID" id="101899414"/>
<dbReference type="Pfam" id="PF00651">
    <property type="entry name" value="BTB"/>
    <property type="match status" value="1"/>
</dbReference>
<evidence type="ECO:0000313" key="14">
    <source>
        <dbReference type="RefSeq" id="XP_019892356.1"/>
    </source>
</evidence>
<dbReference type="VEuPathDB" id="VectorBase:MDOMA2_019434"/>
<evidence type="ECO:0000256" key="3">
    <source>
        <dbReference type="ARBA" id="ARBA00022782"/>
    </source>
</evidence>
<keyword evidence="9" id="KW-0862">Zinc</keyword>
<feature type="region of interest" description="Disordered" evidence="10">
    <location>
        <begin position="935"/>
        <end position="984"/>
    </location>
</feature>
<dbReference type="AlphaFoldDB" id="A0A9J7DFC9"/>
<evidence type="ECO:0000313" key="18">
    <source>
        <dbReference type="RefSeq" id="XP_058987012.1"/>
    </source>
</evidence>
<dbReference type="RefSeq" id="XP_058987013.1">
    <property type="nucleotide sequence ID" value="XM_059131030.1"/>
</dbReference>
<evidence type="ECO:0000256" key="1">
    <source>
        <dbReference type="ARBA" id="ARBA00004123"/>
    </source>
</evidence>
<feature type="region of interest" description="Disordered" evidence="10">
    <location>
        <begin position="254"/>
        <end position="370"/>
    </location>
</feature>
<protein>
    <submittedName>
        <fullName evidence="14 15">Longitudinals lacking protein, isoforms J/P/Q/S/Z isoform X1</fullName>
    </submittedName>
</protein>
<keyword evidence="4" id="KW-0524">Neurogenesis</keyword>
<dbReference type="PROSITE" id="PS50097">
    <property type="entry name" value="BTB"/>
    <property type="match status" value="1"/>
</dbReference>
<dbReference type="RefSeq" id="XP_019892357.1">
    <property type="nucleotide sequence ID" value="XM_020036798.1"/>
</dbReference>
<evidence type="ECO:0000313" key="17">
    <source>
        <dbReference type="RefSeq" id="XP_058987011.1"/>
    </source>
</evidence>
<evidence type="ECO:0000313" key="19">
    <source>
        <dbReference type="RefSeq" id="XP_058987013.1"/>
    </source>
</evidence>
<keyword evidence="6" id="KW-0804">Transcription</keyword>
<feature type="domain" description="C2H2-type" evidence="12">
    <location>
        <begin position="862"/>
        <end position="889"/>
    </location>
</feature>
<evidence type="ECO:0000256" key="5">
    <source>
        <dbReference type="ARBA" id="ARBA00023015"/>
    </source>
</evidence>